<keyword evidence="5" id="KW-0611">Plant defense</keyword>
<dbReference type="AlphaFoldDB" id="B8BKC7"/>
<dbReference type="Pfam" id="PF08224">
    <property type="entry name" value="DUF1719"/>
    <property type="match status" value="1"/>
</dbReference>
<evidence type="ECO:0000256" key="5">
    <source>
        <dbReference type="ARBA" id="ARBA00022821"/>
    </source>
</evidence>
<keyword evidence="8" id="KW-1185">Reference proteome</keyword>
<dbReference type="Gramene" id="BGIOSGA035219-TA">
    <property type="protein sequence ID" value="BGIOSGA035219-PA"/>
    <property type="gene ID" value="BGIOSGA035219"/>
</dbReference>
<keyword evidence="4" id="KW-0547">Nucleotide-binding</keyword>
<keyword evidence="3" id="KW-0677">Repeat</keyword>
<dbReference type="HOGENOM" id="CLU_030465_0_0_1"/>
<organism evidence="7 8">
    <name type="scientific">Oryza sativa subsp. indica</name>
    <name type="common">Rice</name>
    <dbReference type="NCBI Taxonomy" id="39946"/>
    <lineage>
        <taxon>Eukaryota</taxon>
        <taxon>Viridiplantae</taxon>
        <taxon>Streptophyta</taxon>
        <taxon>Embryophyta</taxon>
        <taxon>Tracheophyta</taxon>
        <taxon>Spermatophyta</taxon>
        <taxon>Magnoliopsida</taxon>
        <taxon>Liliopsida</taxon>
        <taxon>Poales</taxon>
        <taxon>Poaceae</taxon>
        <taxon>BOP clade</taxon>
        <taxon>Oryzoideae</taxon>
        <taxon>Oryzeae</taxon>
        <taxon>Oryzinae</taxon>
        <taxon>Oryza</taxon>
        <taxon>Oryza sativa</taxon>
    </lineage>
</organism>
<dbReference type="Pfam" id="PF18052">
    <property type="entry name" value="Rx_N"/>
    <property type="match status" value="2"/>
</dbReference>
<name>B8BKC7_ORYSI</name>
<dbReference type="GO" id="GO:0000166">
    <property type="term" value="F:nucleotide binding"/>
    <property type="evidence" value="ECO:0007669"/>
    <property type="project" value="UniProtKB-KW"/>
</dbReference>
<comment type="similarity">
    <text evidence="1">Belongs to the disease resistance NB-LRR family.</text>
</comment>
<sequence>MQRPSVVEIVGSAVVGEAVGRICSYLISRGEEEVAAGDGAEHDEERMEVALLRIQAAVEEADGWHITNRPLVRWRDKLKRAADEGECVLREYRRRRRRRLCVADDDARRLWFPRRVARAAGKKLFAFGGGDEQRLSGGTVRRFERLADGVGDFVKLSTTVILIGLPTRNLTTKQPSVVEIVGSAVVGEAVGRICSYLISRGEEEVAAGDGAEHDEERMEVALLRIQAAVEEADGWHITNRPLVRWRDKLKRAADEGECVLREYRRRRRLRVADDDARRLWFPRRVARAAGKKLFAFGGGDEQRLSGGTVRRFERLADGVGDFVKLVESGGRAKRFVPFQPVAASLLARRAVSFSVKPPASPGATAHAFAFPDLTSPWRRPRAHVVFLYADGGGTGEKLELFVELDLSESADVMALALSSMDALPPHFRFASAAAFGSFHRLQAMTQDDGGGNHLPAWDAHYCSQPSRYEQPEWMAAGYGDEPASVAALPEHVLYVVAEWDSPARDAPHTTPPPPPPVHVSYHLGRQGADWAVRREEMARRIMDGRFGTRARRVERHADAGAETFNGVVMCTVDGFRLRSEAAVAVAGQVVRWCFVSGWVVYLSVRGVGAGQPYEVGFQG</sequence>
<dbReference type="InterPro" id="IPR041118">
    <property type="entry name" value="Rx_N"/>
</dbReference>
<dbReference type="GO" id="GO:0006952">
    <property type="term" value="P:defense response"/>
    <property type="evidence" value="ECO:0007669"/>
    <property type="project" value="UniProtKB-KW"/>
</dbReference>
<accession>B8BKC7</accession>
<protein>
    <recommendedName>
        <fullName evidence="6">Disease resistance N-terminal domain-containing protein</fullName>
    </recommendedName>
</protein>
<evidence type="ECO:0000313" key="7">
    <source>
        <dbReference type="EMBL" id="EEC68113.1"/>
    </source>
</evidence>
<evidence type="ECO:0000256" key="1">
    <source>
        <dbReference type="ARBA" id="ARBA00008894"/>
    </source>
</evidence>
<dbReference type="SMART" id="SM01157">
    <property type="entry name" value="DUF1719"/>
    <property type="match status" value="1"/>
</dbReference>
<evidence type="ECO:0000313" key="8">
    <source>
        <dbReference type="Proteomes" id="UP000007015"/>
    </source>
</evidence>
<feature type="domain" description="Disease resistance N-terminal" evidence="6">
    <location>
        <begin position="23"/>
        <end position="99"/>
    </location>
</feature>
<keyword evidence="2" id="KW-0433">Leucine-rich repeat</keyword>
<evidence type="ECO:0000256" key="3">
    <source>
        <dbReference type="ARBA" id="ARBA00022737"/>
    </source>
</evidence>
<dbReference type="InterPro" id="IPR013181">
    <property type="entry name" value="DUF1719"/>
</dbReference>
<gene>
    <name evidence="7" type="ORF">OsI_36016</name>
</gene>
<evidence type="ECO:0000256" key="2">
    <source>
        <dbReference type="ARBA" id="ARBA00022614"/>
    </source>
</evidence>
<dbReference type="EMBL" id="CM000136">
    <property type="protein sequence ID" value="EEC68113.1"/>
    <property type="molecule type" value="Genomic_DNA"/>
</dbReference>
<dbReference type="OMA" id="EQPEWMA"/>
<dbReference type="PANTHER" id="PTHR33377">
    <property type="entry name" value="OS10G0134700 PROTEIN-RELATED"/>
    <property type="match status" value="1"/>
</dbReference>
<proteinExistence type="inferred from homology"/>
<dbReference type="Proteomes" id="UP000007015">
    <property type="component" value="Chromosome 11"/>
</dbReference>
<evidence type="ECO:0000256" key="4">
    <source>
        <dbReference type="ARBA" id="ARBA00022741"/>
    </source>
</evidence>
<reference evidence="7 8" key="1">
    <citation type="journal article" date="2005" name="PLoS Biol.">
        <title>The genomes of Oryza sativa: a history of duplications.</title>
        <authorList>
            <person name="Yu J."/>
            <person name="Wang J."/>
            <person name="Lin W."/>
            <person name="Li S."/>
            <person name="Li H."/>
            <person name="Zhou J."/>
            <person name="Ni P."/>
            <person name="Dong W."/>
            <person name="Hu S."/>
            <person name="Zeng C."/>
            <person name="Zhang J."/>
            <person name="Zhang Y."/>
            <person name="Li R."/>
            <person name="Xu Z."/>
            <person name="Li S."/>
            <person name="Li X."/>
            <person name="Zheng H."/>
            <person name="Cong L."/>
            <person name="Lin L."/>
            <person name="Yin J."/>
            <person name="Geng J."/>
            <person name="Li G."/>
            <person name="Shi J."/>
            <person name="Liu J."/>
            <person name="Lv H."/>
            <person name="Li J."/>
            <person name="Wang J."/>
            <person name="Deng Y."/>
            <person name="Ran L."/>
            <person name="Shi X."/>
            <person name="Wang X."/>
            <person name="Wu Q."/>
            <person name="Li C."/>
            <person name="Ren X."/>
            <person name="Wang J."/>
            <person name="Wang X."/>
            <person name="Li D."/>
            <person name="Liu D."/>
            <person name="Zhang X."/>
            <person name="Ji Z."/>
            <person name="Zhao W."/>
            <person name="Sun Y."/>
            <person name="Zhang Z."/>
            <person name="Bao J."/>
            <person name="Han Y."/>
            <person name="Dong L."/>
            <person name="Ji J."/>
            <person name="Chen P."/>
            <person name="Wu S."/>
            <person name="Liu J."/>
            <person name="Xiao Y."/>
            <person name="Bu D."/>
            <person name="Tan J."/>
            <person name="Yang L."/>
            <person name="Ye C."/>
            <person name="Zhang J."/>
            <person name="Xu J."/>
            <person name="Zhou Y."/>
            <person name="Yu Y."/>
            <person name="Zhang B."/>
            <person name="Zhuang S."/>
            <person name="Wei H."/>
            <person name="Liu B."/>
            <person name="Lei M."/>
            <person name="Yu H."/>
            <person name="Li Y."/>
            <person name="Xu H."/>
            <person name="Wei S."/>
            <person name="He X."/>
            <person name="Fang L."/>
            <person name="Zhang Z."/>
            <person name="Zhang Y."/>
            <person name="Huang X."/>
            <person name="Su Z."/>
            <person name="Tong W."/>
            <person name="Li J."/>
            <person name="Tong Z."/>
            <person name="Li S."/>
            <person name="Ye J."/>
            <person name="Wang L."/>
            <person name="Fang L."/>
            <person name="Lei T."/>
            <person name="Chen C."/>
            <person name="Chen H."/>
            <person name="Xu Z."/>
            <person name="Li H."/>
            <person name="Huang H."/>
            <person name="Zhang F."/>
            <person name="Xu H."/>
            <person name="Li N."/>
            <person name="Zhao C."/>
            <person name="Li S."/>
            <person name="Dong L."/>
            <person name="Huang Y."/>
            <person name="Li L."/>
            <person name="Xi Y."/>
            <person name="Qi Q."/>
            <person name="Li W."/>
            <person name="Zhang B."/>
            <person name="Hu W."/>
            <person name="Zhang Y."/>
            <person name="Tian X."/>
            <person name="Jiao Y."/>
            <person name="Liang X."/>
            <person name="Jin J."/>
            <person name="Gao L."/>
            <person name="Zheng W."/>
            <person name="Hao B."/>
            <person name="Liu S."/>
            <person name="Wang W."/>
            <person name="Yuan L."/>
            <person name="Cao M."/>
            <person name="McDermott J."/>
            <person name="Samudrala R."/>
            <person name="Wang J."/>
            <person name="Wong G.K."/>
            <person name="Yang H."/>
        </authorList>
    </citation>
    <scope>NUCLEOTIDE SEQUENCE [LARGE SCALE GENOMIC DNA]</scope>
    <source>
        <strain evidence="8">cv. 93-11</strain>
    </source>
</reference>
<feature type="domain" description="Disease resistance N-terminal" evidence="6">
    <location>
        <begin position="194"/>
        <end position="267"/>
    </location>
</feature>
<dbReference type="PANTHER" id="PTHR33377:SF95">
    <property type="entry name" value="EXPRESSED PROTEIN"/>
    <property type="match status" value="1"/>
</dbReference>
<evidence type="ECO:0000259" key="6">
    <source>
        <dbReference type="Pfam" id="PF18052"/>
    </source>
</evidence>